<organism evidence="1 2">
    <name type="scientific">Dentiscutata heterogama</name>
    <dbReference type="NCBI Taxonomy" id="1316150"/>
    <lineage>
        <taxon>Eukaryota</taxon>
        <taxon>Fungi</taxon>
        <taxon>Fungi incertae sedis</taxon>
        <taxon>Mucoromycota</taxon>
        <taxon>Glomeromycotina</taxon>
        <taxon>Glomeromycetes</taxon>
        <taxon>Diversisporales</taxon>
        <taxon>Gigasporaceae</taxon>
        <taxon>Dentiscutata</taxon>
    </lineage>
</organism>
<name>A0ACA9PRI1_9GLOM</name>
<accession>A0ACA9PRI1</accession>
<evidence type="ECO:0000313" key="2">
    <source>
        <dbReference type="Proteomes" id="UP000789702"/>
    </source>
</evidence>
<evidence type="ECO:0000313" key="1">
    <source>
        <dbReference type="EMBL" id="CAG8714605.1"/>
    </source>
</evidence>
<proteinExistence type="predicted"/>
<keyword evidence="2" id="KW-1185">Reference proteome</keyword>
<feature type="non-terminal residue" evidence="1">
    <location>
        <position position="1"/>
    </location>
</feature>
<reference evidence="1" key="1">
    <citation type="submission" date="2021-06" db="EMBL/GenBank/DDBJ databases">
        <authorList>
            <person name="Kallberg Y."/>
            <person name="Tangrot J."/>
            <person name="Rosling A."/>
        </authorList>
    </citation>
    <scope>NUCLEOTIDE SEQUENCE</scope>
    <source>
        <strain evidence="1">IL203A</strain>
    </source>
</reference>
<gene>
    <name evidence="1" type="ORF">DHETER_LOCUS12464</name>
</gene>
<sequence>YLSGDISITKQKQKFTLYKQVALVSGISESTVGAVLSNWNKRND</sequence>
<protein>
    <submittedName>
        <fullName evidence="1">7596_t:CDS:1</fullName>
    </submittedName>
</protein>
<dbReference type="Proteomes" id="UP000789702">
    <property type="component" value="Unassembled WGS sequence"/>
</dbReference>
<feature type="non-terminal residue" evidence="1">
    <location>
        <position position="44"/>
    </location>
</feature>
<dbReference type="EMBL" id="CAJVPU010030643">
    <property type="protein sequence ID" value="CAG8714605.1"/>
    <property type="molecule type" value="Genomic_DNA"/>
</dbReference>
<comment type="caution">
    <text evidence="1">The sequence shown here is derived from an EMBL/GenBank/DDBJ whole genome shotgun (WGS) entry which is preliminary data.</text>
</comment>